<dbReference type="GO" id="GO:0006935">
    <property type="term" value="P:chemotaxis"/>
    <property type="evidence" value="ECO:0007669"/>
    <property type="project" value="InterPro"/>
</dbReference>
<keyword evidence="11" id="KW-1185">Reference proteome</keyword>
<dbReference type="SUPFAM" id="SSF47226">
    <property type="entry name" value="Histidine-containing phosphotransfer domain, HPT domain"/>
    <property type="match status" value="1"/>
</dbReference>
<dbReference type="Gene3D" id="1.20.120.160">
    <property type="entry name" value="HPT domain"/>
    <property type="match status" value="1"/>
</dbReference>
<dbReference type="PROSITE" id="PS50109">
    <property type="entry name" value="HIS_KIN"/>
    <property type="match status" value="1"/>
</dbReference>
<dbReference type="SMART" id="SM00260">
    <property type="entry name" value="CheW"/>
    <property type="match status" value="1"/>
</dbReference>
<dbReference type="SMART" id="SM00387">
    <property type="entry name" value="HATPase_c"/>
    <property type="match status" value="1"/>
</dbReference>
<dbReference type="Proteomes" id="UP000075320">
    <property type="component" value="Unassembled WGS sequence"/>
</dbReference>
<evidence type="ECO:0000256" key="4">
    <source>
        <dbReference type="ARBA" id="ARBA00022679"/>
    </source>
</evidence>
<evidence type="ECO:0000259" key="9">
    <source>
        <dbReference type="PROSITE" id="PS50894"/>
    </source>
</evidence>
<dbReference type="PROSITE" id="PS50894">
    <property type="entry name" value="HPT"/>
    <property type="match status" value="1"/>
</dbReference>
<dbReference type="InterPro" id="IPR036061">
    <property type="entry name" value="CheW-like_dom_sf"/>
</dbReference>
<keyword evidence="5 10" id="KW-0418">Kinase</keyword>
<dbReference type="SMART" id="SM00073">
    <property type="entry name" value="HPT"/>
    <property type="match status" value="1"/>
</dbReference>
<evidence type="ECO:0000313" key="11">
    <source>
        <dbReference type="Proteomes" id="UP000075320"/>
    </source>
</evidence>
<dbReference type="PANTHER" id="PTHR43395">
    <property type="entry name" value="SENSOR HISTIDINE KINASE CHEA"/>
    <property type="match status" value="1"/>
</dbReference>
<organism evidence="10 11">
    <name type="scientific">Bdellovibrio bacteriovorus</name>
    <dbReference type="NCBI Taxonomy" id="959"/>
    <lineage>
        <taxon>Bacteria</taxon>
        <taxon>Pseudomonadati</taxon>
        <taxon>Bdellovibrionota</taxon>
        <taxon>Bdellovibrionia</taxon>
        <taxon>Bdellovibrionales</taxon>
        <taxon>Pseudobdellovibrionaceae</taxon>
        <taxon>Bdellovibrio</taxon>
    </lineage>
</organism>
<dbReference type="EMBL" id="LUKE01000001">
    <property type="protein sequence ID" value="KYG67197.1"/>
    <property type="molecule type" value="Genomic_DNA"/>
</dbReference>
<evidence type="ECO:0000313" key="10">
    <source>
        <dbReference type="EMBL" id="KYG67197.1"/>
    </source>
</evidence>
<feature type="modified residue" description="Phosphohistidine" evidence="6">
    <location>
        <position position="66"/>
    </location>
</feature>
<accession>A0A150WS98</accession>
<evidence type="ECO:0000256" key="1">
    <source>
        <dbReference type="ARBA" id="ARBA00000085"/>
    </source>
</evidence>
<feature type="domain" description="Histidine kinase" evidence="7">
    <location>
        <begin position="291"/>
        <end position="429"/>
    </location>
</feature>
<dbReference type="GO" id="GO:0000155">
    <property type="term" value="F:phosphorelay sensor kinase activity"/>
    <property type="evidence" value="ECO:0007669"/>
    <property type="project" value="UniProtKB-ARBA"/>
</dbReference>
<dbReference type="Pfam" id="PF01627">
    <property type="entry name" value="Hpt"/>
    <property type="match status" value="1"/>
</dbReference>
<dbReference type="FunFam" id="3.30.565.10:FF:000016">
    <property type="entry name" value="Chemotaxis protein CheA, putative"/>
    <property type="match status" value="1"/>
</dbReference>
<dbReference type="Pfam" id="PF01584">
    <property type="entry name" value="CheW"/>
    <property type="match status" value="1"/>
</dbReference>
<keyword evidence="3 6" id="KW-0597">Phosphoprotein</keyword>
<proteinExistence type="predicted"/>
<dbReference type="SUPFAM" id="SSF50341">
    <property type="entry name" value="CheW-like"/>
    <property type="match status" value="1"/>
</dbReference>
<dbReference type="InterPro" id="IPR002545">
    <property type="entry name" value="CheW-lke_dom"/>
</dbReference>
<gene>
    <name evidence="10" type="ORF">AZI86_09310</name>
</gene>
<dbReference type="CDD" id="cd00088">
    <property type="entry name" value="HPT"/>
    <property type="match status" value="1"/>
</dbReference>
<dbReference type="PANTHER" id="PTHR43395:SF1">
    <property type="entry name" value="CHEMOTAXIS PROTEIN CHEA"/>
    <property type="match status" value="1"/>
</dbReference>
<dbReference type="EC" id="2.7.13.3" evidence="2"/>
<dbReference type="Gene3D" id="2.30.30.40">
    <property type="entry name" value="SH3 Domains"/>
    <property type="match status" value="1"/>
</dbReference>
<feature type="domain" description="HPt" evidence="9">
    <location>
        <begin position="19"/>
        <end position="124"/>
    </location>
</feature>
<dbReference type="SUPFAM" id="SSF55874">
    <property type="entry name" value="ATPase domain of HSP90 chaperone/DNA topoisomerase II/histidine kinase"/>
    <property type="match status" value="1"/>
</dbReference>
<dbReference type="PRINTS" id="PR00344">
    <property type="entry name" value="BCTRLSENSOR"/>
</dbReference>
<dbReference type="InterPro" id="IPR005467">
    <property type="entry name" value="His_kinase_dom"/>
</dbReference>
<dbReference type="InterPro" id="IPR003594">
    <property type="entry name" value="HATPase_dom"/>
</dbReference>
<dbReference type="PROSITE" id="PS50851">
    <property type="entry name" value="CHEW"/>
    <property type="match status" value="1"/>
</dbReference>
<dbReference type="InterPro" id="IPR008207">
    <property type="entry name" value="Sig_transdc_His_kin_Hpt_dom"/>
</dbReference>
<dbReference type="InterPro" id="IPR036890">
    <property type="entry name" value="HATPase_C_sf"/>
</dbReference>
<evidence type="ECO:0000259" key="8">
    <source>
        <dbReference type="PROSITE" id="PS50851"/>
    </source>
</evidence>
<reference evidence="10 11" key="1">
    <citation type="submission" date="2016-03" db="EMBL/GenBank/DDBJ databases">
        <authorList>
            <person name="Ploux O."/>
        </authorList>
    </citation>
    <scope>NUCLEOTIDE SEQUENCE [LARGE SCALE GENOMIC DNA]</scope>
    <source>
        <strain evidence="10 11">R0</strain>
    </source>
</reference>
<dbReference type="RefSeq" id="WP_061834773.1">
    <property type="nucleotide sequence ID" value="NZ_LUKE01000001.1"/>
</dbReference>
<evidence type="ECO:0000259" key="7">
    <source>
        <dbReference type="PROSITE" id="PS50109"/>
    </source>
</evidence>
<protein>
    <recommendedName>
        <fullName evidence="2">histidine kinase</fullName>
        <ecNumber evidence="2">2.7.13.3</ecNumber>
    </recommendedName>
</protein>
<evidence type="ECO:0000256" key="2">
    <source>
        <dbReference type="ARBA" id="ARBA00012438"/>
    </source>
</evidence>
<sequence length="577" mass="64703">MSEKKSELENAFEDSAFIDFEQVEEVSRVFYEESKEVLEDLDTLILKLESNPTDSELINVLFRKVHTLKGSVGAVPGGQLLGSVAHEFEALLNRIKRDSLPVTTDCVDIFLKSSRILKVLAESLRDKREVFPEELSEAIELITRYGGFTFDASHVPTQRLVRPPPTSSEPNEEQGMWLSAAQMNEFLRISGELLVLKNFFQMMNQTVNFRVEPELFERRQTDFSQNLNKLCDQFQQQVQTVRKEKADDSFQGLHVLVRQASTELNKNVQLEVVGGEMLIDKGLGQDIYDALVHVARNSIDHGIEDQFERALAGKSSIGKLTLEISESNNVIHLFFGDDGKGLDKERILQKAIKSALVTQEESLKLTEEQIYNFIFEAGFSTKDKVTTMSGRGVGMDVVHNMVKRYNGKIRVENKIGEGAGFRMEIPVPQHIMVETALLCSWNGHRLAVPLASVAHITSCSGLQLNTVNHLRFTQFSGMTVPLMSYAEALNNKTDVPETQIRQSSALFIRVKDAVVGLVVDRIEAQTDLVVKGFGDIMQGQKGFKGISILADEKVTYVLEPEEFAAMIYQISVEEMAA</sequence>
<dbReference type="AlphaFoldDB" id="A0A150WS98"/>
<dbReference type="Pfam" id="PF02518">
    <property type="entry name" value="HATPase_c"/>
    <property type="match status" value="1"/>
</dbReference>
<dbReference type="Gene3D" id="3.30.565.10">
    <property type="entry name" value="Histidine kinase-like ATPase, C-terminal domain"/>
    <property type="match status" value="1"/>
</dbReference>
<dbReference type="InterPro" id="IPR051315">
    <property type="entry name" value="Bact_Chemotaxis_CheA"/>
</dbReference>
<comment type="caution">
    <text evidence="10">The sequence shown here is derived from an EMBL/GenBank/DDBJ whole genome shotgun (WGS) entry which is preliminary data.</text>
</comment>
<name>A0A150WS98_BDEBC</name>
<dbReference type="OrthoDB" id="5287594at2"/>
<comment type="catalytic activity">
    <reaction evidence="1">
        <text>ATP + protein L-histidine = ADP + protein N-phospho-L-histidine.</text>
        <dbReference type="EC" id="2.7.13.3"/>
    </reaction>
</comment>
<dbReference type="InterPro" id="IPR004358">
    <property type="entry name" value="Sig_transdc_His_kin-like_C"/>
</dbReference>
<evidence type="ECO:0000256" key="5">
    <source>
        <dbReference type="ARBA" id="ARBA00022777"/>
    </source>
</evidence>
<feature type="domain" description="CheW-like" evidence="8">
    <location>
        <begin position="433"/>
        <end position="569"/>
    </location>
</feature>
<evidence type="ECO:0000256" key="3">
    <source>
        <dbReference type="ARBA" id="ARBA00022553"/>
    </source>
</evidence>
<evidence type="ECO:0000256" key="6">
    <source>
        <dbReference type="PROSITE-ProRule" id="PRU00110"/>
    </source>
</evidence>
<keyword evidence="4" id="KW-0808">Transferase</keyword>
<dbReference type="InterPro" id="IPR036641">
    <property type="entry name" value="HPT_dom_sf"/>
</dbReference>